<evidence type="ECO:0000259" key="7">
    <source>
        <dbReference type="PROSITE" id="PS50261"/>
    </source>
</evidence>
<feature type="transmembrane region" description="Helical" evidence="6">
    <location>
        <begin position="58"/>
        <end position="79"/>
    </location>
</feature>
<dbReference type="GO" id="GO:0004930">
    <property type="term" value="F:G protein-coupled receptor activity"/>
    <property type="evidence" value="ECO:0007669"/>
    <property type="project" value="InterPro"/>
</dbReference>
<comment type="caution">
    <text evidence="8">The sequence shown here is derived from an EMBL/GenBank/DDBJ whole genome shotgun (WGS) entry which is preliminary data.</text>
</comment>
<evidence type="ECO:0000256" key="3">
    <source>
        <dbReference type="ARBA" id="ARBA00022989"/>
    </source>
</evidence>
<feature type="region of interest" description="Disordered" evidence="5">
    <location>
        <begin position="380"/>
        <end position="491"/>
    </location>
</feature>
<dbReference type="AlphaFoldDB" id="A0A4Y2B497"/>
<feature type="region of interest" description="Disordered" evidence="5">
    <location>
        <begin position="141"/>
        <end position="165"/>
    </location>
</feature>
<keyword evidence="9" id="KW-1185">Reference proteome</keyword>
<name>A0A4Y2B497_ARAVE</name>
<organism evidence="8 9">
    <name type="scientific">Araneus ventricosus</name>
    <name type="common">Orbweaver spider</name>
    <name type="synonym">Epeira ventricosa</name>
    <dbReference type="NCBI Taxonomy" id="182803"/>
    <lineage>
        <taxon>Eukaryota</taxon>
        <taxon>Metazoa</taxon>
        <taxon>Ecdysozoa</taxon>
        <taxon>Arthropoda</taxon>
        <taxon>Chelicerata</taxon>
        <taxon>Arachnida</taxon>
        <taxon>Araneae</taxon>
        <taxon>Araneomorphae</taxon>
        <taxon>Entelegynae</taxon>
        <taxon>Araneoidea</taxon>
        <taxon>Araneidae</taxon>
        <taxon>Araneus</taxon>
    </lineage>
</organism>
<reference evidence="8 9" key="1">
    <citation type="journal article" date="2019" name="Sci. Rep.">
        <title>Orb-weaving spider Araneus ventricosus genome elucidates the spidroin gene catalogue.</title>
        <authorList>
            <person name="Kono N."/>
            <person name="Nakamura H."/>
            <person name="Ohtoshi R."/>
            <person name="Moran D.A.P."/>
            <person name="Shinohara A."/>
            <person name="Yoshida Y."/>
            <person name="Fujiwara M."/>
            <person name="Mori M."/>
            <person name="Tomita M."/>
            <person name="Arakawa K."/>
        </authorList>
    </citation>
    <scope>NUCLEOTIDE SEQUENCE [LARGE SCALE GENOMIC DNA]</scope>
</reference>
<dbReference type="PANTHER" id="PTHR47767:SF1">
    <property type="entry name" value="ADHESION G PROTEIN-COUPLED RECEPTOR G7"/>
    <property type="match status" value="1"/>
</dbReference>
<dbReference type="InterPro" id="IPR017981">
    <property type="entry name" value="GPCR_2-like_7TM"/>
</dbReference>
<feature type="compositionally biased region" description="Basic and acidic residues" evidence="5">
    <location>
        <begin position="384"/>
        <end position="398"/>
    </location>
</feature>
<evidence type="ECO:0000313" key="9">
    <source>
        <dbReference type="Proteomes" id="UP000499080"/>
    </source>
</evidence>
<evidence type="ECO:0000256" key="1">
    <source>
        <dbReference type="ARBA" id="ARBA00004141"/>
    </source>
</evidence>
<feature type="compositionally biased region" description="Polar residues" evidence="5">
    <location>
        <begin position="216"/>
        <end position="231"/>
    </location>
</feature>
<feature type="region of interest" description="Disordered" evidence="5">
    <location>
        <begin position="179"/>
        <end position="237"/>
    </location>
</feature>
<dbReference type="Pfam" id="PF00002">
    <property type="entry name" value="7tm_2"/>
    <property type="match status" value="1"/>
</dbReference>
<gene>
    <name evidence="8" type="ORF">AVEN_63203_1</name>
</gene>
<feature type="compositionally biased region" description="Acidic residues" evidence="5">
    <location>
        <begin position="413"/>
        <end position="430"/>
    </location>
</feature>
<sequence>MLSPLNPWIYYCAFLAPSCLILAVNFTVFVLVSRVIFTPRLTTKTSNNPNSLVTAAQVRGAFTVMVLLGVTWVFGTMAFGEMKLIFQYAFCISNSLQGFLIFLVRCLLYPEARNAWIYLFKTGKFKKHRGVIPPGTVSFSNSQGCKNAASSTSQSTSRNDFNEDSPNVVLDSSLFGRKTSVENNGKSHRNAYRLRSVSMNSPTQRSSRHHPKQKESGNTFLRNSQKGQIHSSEPKRNHFDSLSVKKLEHIGSGSSGPVKVIFSNYFNEDGSFGDKVSQEDFHLENKKGSEYFTDKFAGRNNNPFAIKQSINEFGNCKKRRSASLDIVPNSDENRDDALLSISTMEGLKCFFANMKLRSSEQTNKDKRSFSLAVTTPDSIPRASLKKENGTNVKKEKSSRCMGFKRRNSIVFEREEEQSDDENSASTDVEDSPTSSVGFQHSRRGHQNSEAENNVKENNMQKCYHKRFRSEDGLSLQRTPPFILSQKEYGEN</sequence>
<dbReference type="GO" id="GO:0016020">
    <property type="term" value="C:membrane"/>
    <property type="evidence" value="ECO:0007669"/>
    <property type="project" value="UniProtKB-SubCell"/>
</dbReference>
<comment type="subcellular location">
    <subcellularLocation>
        <location evidence="1">Membrane</location>
        <topology evidence="1">Multi-pass membrane protein</topology>
    </subcellularLocation>
</comment>
<evidence type="ECO:0000256" key="2">
    <source>
        <dbReference type="ARBA" id="ARBA00022692"/>
    </source>
</evidence>
<evidence type="ECO:0000256" key="4">
    <source>
        <dbReference type="ARBA" id="ARBA00023136"/>
    </source>
</evidence>
<dbReference type="Gene3D" id="1.20.1070.10">
    <property type="entry name" value="Rhodopsin 7-helix transmembrane proteins"/>
    <property type="match status" value="1"/>
</dbReference>
<keyword evidence="2 6" id="KW-0812">Transmembrane</keyword>
<dbReference type="PANTHER" id="PTHR47767">
    <property type="entry name" value="ADHESION G PROTEIN-COUPLED RECEPTOR G7"/>
    <property type="match status" value="1"/>
</dbReference>
<keyword evidence="3 6" id="KW-1133">Transmembrane helix</keyword>
<keyword evidence="4 6" id="KW-0472">Membrane</keyword>
<evidence type="ECO:0000256" key="6">
    <source>
        <dbReference type="SAM" id="Phobius"/>
    </source>
</evidence>
<dbReference type="EMBL" id="BGPR01000045">
    <property type="protein sequence ID" value="GBL85884.1"/>
    <property type="molecule type" value="Genomic_DNA"/>
</dbReference>
<dbReference type="PROSITE" id="PS50261">
    <property type="entry name" value="G_PROTEIN_RECEP_F2_4"/>
    <property type="match status" value="1"/>
</dbReference>
<evidence type="ECO:0000256" key="5">
    <source>
        <dbReference type="SAM" id="MobiDB-lite"/>
    </source>
</evidence>
<dbReference type="InterPro" id="IPR053066">
    <property type="entry name" value="ADGR_G7"/>
</dbReference>
<feature type="domain" description="G-protein coupled receptors family 2 profile 2" evidence="7">
    <location>
        <begin position="1"/>
        <end position="109"/>
    </location>
</feature>
<dbReference type="Proteomes" id="UP000499080">
    <property type="component" value="Unassembled WGS sequence"/>
</dbReference>
<feature type="transmembrane region" description="Helical" evidence="6">
    <location>
        <begin position="14"/>
        <end position="37"/>
    </location>
</feature>
<accession>A0A4Y2B497</accession>
<protein>
    <recommendedName>
        <fullName evidence="7">G-protein coupled receptors family 2 profile 2 domain-containing protein</fullName>
    </recommendedName>
</protein>
<dbReference type="InterPro" id="IPR000832">
    <property type="entry name" value="GPCR_2_secretin-like"/>
</dbReference>
<feature type="compositionally biased region" description="Polar residues" evidence="5">
    <location>
        <begin position="141"/>
        <end position="159"/>
    </location>
</feature>
<dbReference type="OrthoDB" id="6436377at2759"/>
<proteinExistence type="predicted"/>
<dbReference type="GO" id="GO:0007166">
    <property type="term" value="P:cell surface receptor signaling pathway"/>
    <property type="evidence" value="ECO:0007669"/>
    <property type="project" value="InterPro"/>
</dbReference>
<evidence type="ECO:0000313" key="8">
    <source>
        <dbReference type="EMBL" id="GBL85884.1"/>
    </source>
</evidence>